<evidence type="ECO:0000256" key="10">
    <source>
        <dbReference type="ARBA" id="ARBA00023235"/>
    </source>
</evidence>
<feature type="region of interest" description="Disordered" evidence="15">
    <location>
        <begin position="1476"/>
        <end position="1505"/>
    </location>
</feature>
<evidence type="ECO:0000256" key="13">
    <source>
        <dbReference type="ARBA" id="ARBA00034808"/>
    </source>
</evidence>
<keyword evidence="4" id="KW-0547">Nucleotide-binding</keyword>
<dbReference type="SMART" id="SM00487">
    <property type="entry name" value="DEXDc"/>
    <property type="match status" value="1"/>
</dbReference>
<evidence type="ECO:0000259" key="17">
    <source>
        <dbReference type="PROSITE" id="PS51192"/>
    </source>
</evidence>
<dbReference type="FunFam" id="1.10.10.10:FF:000012">
    <property type="entry name" value="U5 small nuclear ribonucleoprotein helicase"/>
    <property type="match status" value="1"/>
</dbReference>
<evidence type="ECO:0000256" key="12">
    <source>
        <dbReference type="ARBA" id="ARBA00034617"/>
    </source>
</evidence>
<evidence type="ECO:0000256" key="1">
    <source>
        <dbReference type="ARBA" id="ARBA00004141"/>
    </source>
</evidence>
<dbReference type="InterPro" id="IPR057842">
    <property type="entry name" value="WH_MER3"/>
</dbReference>
<feature type="compositionally biased region" description="Polar residues" evidence="15">
    <location>
        <begin position="1482"/>
        <end position="1501"/>
    </location>
</feature>
<evidence type="ECO:0000256" key="6">
    <source>
        <dbReference type="ARBA" id="ARBA00022806"/>
    </source>
</evidence>
<dbReference type="InterPro" id="IPR027417">
    <property type="entry name" value="P-loop_NTPase"/>
</dbReference>
<feature type="transmembrane region" description="Helical" evidence="16">
    <location>
        <begin position="317"/>
        <end position="337"/>
    </location>
</feature>
<dbReference type="GO" id="GO:0016787">
    <property type="term" value="F:hydrolase activity"/>
    <property type="evidence" value="ECO:0007669"/>
    <property type="project" value="UniProtKB-KW"/>
</dbReference>
<dbReference type="Pfam" id="PF04142">
    <property type="entry name" value="Nuc_sug_transp"/>
    <property type="match status" value="1"/>
</dbReference>
<feature type="region of interest" description="Disordered" evidence="15">
    <location>
        <begin position="391"/>
        <end position="410"/>
    </location>
</feature>
<dbReference type="GO" id="GO:0043138">
    <property type="term" value="F:3'-5' DNA helicase activity"/>
    <property type="evidence" value="ECO:0007669"/>
    <property type="project" value="UniProtKB-EC"/>
</dbReference>
<gene>
    <name evidence="19" type="ORF">EJ03DRAFT_345617</name>
</gene>
<dbReference type="Gene3D" id="3.40.50.300">
    <property type="entry name" value="P-loop containing nucleotide triphosphate hydrolases"/>
    <property type="match status" value="2"/>
</dbReference>
<evidence type="ECO:0000313" key="20">
    <source>
        <dbReference type="Proteomes" id="UP000799436"/>
    </source>
</evidence>
<dbReference type="EC" id="5.6.2.4" evidence="13"/>
<evidence type="ECO:0000256" key="7">
    <source>
        <dbReference type="ARBA" id="ARBA00022840"/>
    </source>
</evidence>
<feature type="compositionally biased region" description="Polar residues" evidence="15">
    <location>
        <begin position="1557"/>
        <end position="1576"/>
    </location>
</feature>
<dbReference type="Pfam" id="PF00270">
    <property type="entry name" value="DEAD"/>
    <property type="match status" value="1"/>
</dbReference>
<evidence type="ECO:0000256" key="5">
    <source>
        <dbReference type="ARBA" id="ARBA00022801"/>
    </source>
</evidence>
<evidence type="ECO:0000313" key="19">
    <source>
        <dbReference type="EMBL" id="KAF2765543.1"/>
    </source>
</evidence>
<dbReference type="Proteomes" id="UP000799436">
    <property type="component" value="Unassembled WGS sequence"/>
</dbReference>
<keyword evidence="9 16" id="KW-0472">Membrane</keyword>
<evidence type="ECO:0000256" key="9">
    <source>
        <dbReference type="ARBA" id="ARBA00023136"/>
    </source>
</evidence>
<feature type="domain" description="Helicase ATP-binding" evidence="17">
    <location>
        <begin position="614"/>
        <end position="788"/>
    </location>
</feature>
<dbReference type="GO" id="GO:0015165">
    <property type="term" value="F:pyrimidine nucleotide-sugar transmembrane transporter activity"/>
    <property type="evidence" value="ECO:0007669"/>
    <property type="project" value="InterPro"/>
</dbReference>
<dbReference type="GO" id="GO:0007131">
    <property type="term" value="P:reciprocal meiotic recombination"/>
    <property type="evidence" value="ECO:0007669"/>
    <property type="project" value="UniProtKB-ARBA"/>
</dbReference>
<evidence type="ECO:0000259" key="18">
    <source>
        <dbReference type="PROSITE" id="PS51194"/>
    </source>
</evidence>
<dbReference type="SUPFAM" id="SSF158702">
    <property type="entry name" value="Sec63 N-terminal domain-like"/>
    <property type="match status" value="1"/>
</dbReference>
<keyword evidence="3 16" id="KW-0812">Transmembrane</keyword>
<feature type="region of interest" description="Disordered" evidence="15">
    <location>
        <begin position="546"/>
        <end position="579"/>
    </location>
</feature>
<dbReference type="PANTHER" id="PTHR47835">
    <property type="entry name" value="HFM1, ATP DEPENDENT DNA HELICASE HOMOLOG"/>
    <property type="match status" value="1"/>
</dbReference>
<dbReference type="InterPro" id="IPR004179">
    <property type="entry name" value="Sec63-dom"/>
</dbReference>
<dbReference type="SUPFAM" id="SSF46785">
    <property type="entry name" value="Winged helix' DNA-binding domain"/>
    <property type="match status" value="1"/>
</dbReference>
<dbReference type="PANTHER" id="PTHR47835:SF3">
    <property type="entry name" value="HELICASE FOR MEIOSIS 1"/>
    <property type="match status" value="1"/>
</dbReference>
<keyword evidence="20" id="KW-1185">Reference proteome</keyword>
<evidence type="ECO:0000256" key="2">
    <source>
        <dbReference type="ARBA" id="ARBA00010140"/>
    </source>
</evidence>
<dbReference type="CDD" id="cd18795">
    <property type="entry name" value="SF2_C_Ski2"/>
    <property type="match status" value="1"/>
</dbReference>
<dbReference type="InterPro" id="IPR011545">
    <property type="entry name" value="DEAD/DEAH_box_helicase_dom"/>
</dbReference>
<dbReference type="PROSITE" id="PS51192">
    <property type="entry name" value="HELICASE_ATP_BIND_1"/>
    <property type="match status" value="1"/>
</dbReference>
<dbReference type="InterPro" id="IPR052247">
    <property type="entry name" value="Meiotic_Crossover_Helicase"/>
</dbReference>
<dbReference type="SMART" id="SM00973">
    <property type="entry name" value="Sec63"/>
    <property type="match status" value="1"/>
</dbReference>
<feature type="region of interest" description="Disordered" evidence="15">
    <location>
        <begin position="481"/>
        <end position="526"/>
    </location>
</feature>
<feature type="transmembrane region" description="Helical" evidence="16">
    <location>
        <begin position="280"/>
        <end position="297"/>
    </location>
</feature>
<evidence type="ECO:0000256" key="8">
    <source>
        <dbReference type="ARBA" id="ARBA00022989"/>
    </source>
</evidence>
<keyword evidence="10" id="KW-0413">Isomerase</keyword>
<accession>A0A6G1KXZ5</accession>
<dbReference type="Pfam" id="PF02889">
    <property type="entry name" value="Sec63"/>
    <property type="match status" value="1"/>
</dbReference>
<keyword evidence="5" id="KW-0378">Hydrolase</keyword>
<dbReference type="Gene3D" id="1.10.3380.10">
    <property type="entry name" value="Sec63 N-terminal domain-like domain"/>
    <property type="match status" value="1"/>
</dbReference>
<evidence type="ECO:0000256" key="11">
    <source>
        <dbReference type="ARBA" id="ARBA00023254"/>
    </source>
</evidence>
<dbReference type="GO" id="GO:0003676">
    <property type="term" value="F:nucleic acid binding"/>
    <property type="evidence" value="ECO:0007669"/>
    <property type="project" value="InterPro"/>
</dbReference>
<keyword evidence="6" id="KW-0347">Helicase</keyword>
<dbReference type="InterPro" id="IPR037185">
    <property type="entry name" value="EmrE-like"/>
</dbReference>
<comment type="catalytic activity">
    <reaction evidence="14">
        <text>ATP + H2O = ADP + phosphate + H(+)</text>
        <dbReference type="Rhea" id="RHEA:13065"/>
        <dbReference type="ChEBI" id="CHEBI:15377"/>
        <dbReference type="ChEBI" id="CHEBI:15378"/>
        <dbReference type="ChEBI" id="CHEBI:30616"/>
        <dbReference type="ChEBI" id="CHEBI:43474"/>
        <dbReference type="ChEBI" id="CHEBI:456216"/>
        <dbReference type="EC" id="5.6.2.4"/>
    </reaction>
</comment>
<evidence type="ECO:0000256" key="3">
    <source>
        <dbReference type="ARBA" id="ARBA00022692"/>
    </source>
</evidence>
<dbReference type="EMBL" id="ML995889">
    <property type="protein sequence ID" value="KAF2765543.1"/>
    <property type="molecule type" value="Genomic_DNA"/>
</dbReference>
<proteinExistence type="inferred from homology"/>
<sequence>MAVDNSGRQGSLSRLPMKHISLLTLVFQNSLLILIMHYSRIMPAVNGQRYYTSTAVFLNEVMKFAVSLTMALYEISTSPNTQTSTAIGLFGELSRAVFAGDSWKLAIPAVLYTLQNTLQYVGVSNLDAATFQVTYQLKILTTALFSVTLLGRSLSVRRWFSLVLLMAGVAIVQVPADSTSHEHKGGMSIKDLKDGVGFHSPIFDLKAMGKSVADRLSGRSATYEGIDEDVSAQSPEINASIGLVAVIVACMLSGLAGVYFEKILKKSNAAQPVSVWIRNVQLSFYSLWPALFVGVLFKDGEHIAQNGFFAGYNWVVWLAITLQAMGGIVVAMVINYADNLAKNFATSISIIVSFLASVYFFDFKITPLETADMDDRIFAQLDRLERGPRIEEIRRAQPNHSSTSAYHDGQRNHYHASDVDYSYNRHDGAVDQPLTLDSFDEQLLRLPDQNSRQVQAAQGNGRLSLAPAQSQPLGLQRFAFDPSSSSACEQPVHSSPAFKASQRRPTAYDAPRGSQRPAQRWPLADEGHASSYRPLSVEQLEKERVAQAAKTHVPCTAQPSHRAAPSTSAQSGRRPISTPKVQGIHLVSTHELPDRFRAIFPFPLFNSVQSKCFDIVYRSNDNFVLSSPTGSGKTAVLELAICRLIHGLDNGSYKIVYQAPTKSLCSERQRDWQAKFGPLDLQCAELTGDTDSAQLRNVQHASIIVTTPEKWDSMTRKWKDHQKLMQMIKLMLIDEVHILKEDRGATLEAVVSRMKSIGSEVRFVALSATVPNYKDIATWLGRSAAEQYTPAVSECFGEEFRPVKLQKHVCGYPSASNDFAFEKMLDSKLTEVITRYSHRKPIMIFCFTRKSCVSTAKLLASWWAASTPANRYWTSPRSRISVVDRDLQGTMESGVAFHHAGMTIEDRLQVEKGYLAGEIGVICCTSTLAVGVNLPCHMAIIKNTVTYTSASGGGRIKEYSDLEIMQMLGRAGRPQFDDSAVAVIMTRTARVEHYEKMISGQEILESCLHRNLIDHLNAEIGLGTITSASRAKTWLSGTFLYVRLKKNPEHYKLDDDVPGRSLDERLEYICAKAITLLEEHDLVKKGPRLQCTEFGDAMARYYLQFDTMKIFLALPPQAKVSEILSAIAQAREFSEIRFRAGERSTYKDLNKNVSIKFPIPVNLDPPAHKVSLVIQSVLGAVDLPTDDYNQRNDYTTAKSLIFQHTHRLVRCVVDCQLHLDDAIASRNALMLARSLGAQVWDDSPLHIMQLDGVGPVYVRKLVNAGIKSIEDIELTDAHRLETVCSRNPPYGTELQAKARAFPKLMVSLKAMGHPKIVKGEHVSVHVKAEIGFLNEKVPDTFQKRPVYVCLLAETSEGHKIHFVRTSTKRLSKGQEVLFDAKLTLATETIRAYVMCDEIAGTACHAVLKPDIPASAFPPPKTAEQKTTQRHVHSPNTSKRRALAGKPCQAGQDEFGDADLNDEDFAAAEAAGFVDIDDLDDAGNTQPTKKQKTADSTATSGSVFEPRQLSNGKWACNHACSDKNKCKHFCCREGLDKKPRPPKSKQAKQATKELGSDPKQTQLTMGSKKAVTSSTMAGPSAKKEIPATQRSAMQSAEARKLENLHSNIKTNTARVPTIAAGSTASVKPAKKHSDLSFLKTKERDDSDYGLEDSWDAEDLPSIGDFMGTQQPTTHTGPSHEQSYNFHRPALEQGHMDQAFQQQASGDGNKKLFLTDSAAEKKSDTYYDNAIPIPAQDYDNYTYGDADGSQYIYHEAGDSRHLSTRSTVPRTTSAGLREDFDKSFQGHQQTAVDDTALTQAEQKRESDDLEAWFKAEFGEEHFTFVG</sequence>
<feature type="domain" description="Helicase C-terminal" evidence="18">
    <location>
        <begin position="828"/>
        <end position="1020"/>
    </location>
</feature>
<dbReference type="Pfam" id="PF23445">
    <property type="entry name" value="WHD_SNRNP200"/>
    <property type="match status" value="1"/>
</dbReference>
<dbReference type="PROSITE" id="PS51194">
    <property type="entry name" value="HELICASE_CTER"/>
    <property type="match status" value="1"/>
</dbReference>
<dbReference type="SMART" id="SM00490">
    <property type="entry name" value="HELICc"/>
    <property type="match status" value="1"/>
</dbReference>
<evidence type="ECO:0000256" key="4">
    <source>
        <dbReference type="ARBA" id="ARBA00022741"/>
    </source>
</evidence>
<dbReference type="FunFam" id="3.40.50.300:FF:001076">
    <property type="entry name" value="ATP-dependent DNA helicase MER3"/>
    <property type="match status" value="1"/>
</dbReference>
<dbReference type="InterPro" id="IPR001650">
    <property type="entry name" value="Helicase_C-like"/>
</dbReference>
<dbReference type="SUPFAM" id="SSF103481">
    <property type="entry name" value="Multidrug resistance efflux transporter EmrE"/>
    <property type="match status" value="1"/>
</dbReference>
<comment type="catalytic activity">
    <reaction evidence="12">
        <text>Couples ATP hydrolysis with the unwinding of duplex DNA by translocating in the 3'-5' direction.</text>
        <dbReference type="EC" id="5.6.2.4"/>
    </reaction>
</comment>
<feature type="compositionally biased region" description="Basic residues" evidence="15">
    <location>
        <begin position="1427"/>
        <end position="1442"/>
    </location>
</feature>
<keyword evidence="11" id="KW-0469">Meiosis</keyword>
<reference evidence="19" key="1">
    <citation type="journal article" date="2020" name="Stud. Mycol.">
        <title>101 Dothideomycetes genomes: a test case for predicting lifestyles and emergence of pathogens.</title>
        <authorList>
            <person name="Haridas S."/>
            <person name="Albert R."/>
            <person name="Binder M."/>
            <person name="Bloem J."/>
            <person name="Labutti K."/>
            <person name="Salamov A."/>
            <person name="Andreopoulos B."/>
            <person name="Baker S."/>
            <person name="Barry K."/>
            <person name="Bills G."/>
            <person name="Bluhm B."/>
            <person name="Cannon C."/>
            <person name="Castanera R."/>
            <person name="Culley D."/>
            <person name="Daum C."/>
            <person name="Ezra D."/>
            <person name="Gonzalez J."/>
            <person name="Henrissat B."/>
            <person name="Kuo A."/>
            <person name="Liang C."/>
            <person name="Lipzen A."/>
            <person name="Lutzoni F."/>
            <person name="Magnuson J."/>
            <person name="Mondo S."/>
            <person name="Nolan M."/>
            <person name="Ohm R."/>
            <person name="Pangilinan J."/>
            <person name="Park H.-J."/>
            <person name="Ramirez L."/>
            <person name="Alfaro M."/>
            <person name="Sun H."/>
            <person name="Tritt A."/>
            <person name="Yoshinaga Y."/>
            <person name="Zwiers L.-H."/>
            <person name="Turgeon B."/>
            <person name="Goodwin S."/>
            <person name="Spatafora J."/>
            <person name="Crous P."/>
            <person name="Grigoriev I."/>
        </authorList>
    </citation>
    <scope>NUCLEOTIDE SEQUENCE</scope>
    <source>
        <strain evidence="19">CBS 116005</strain>
    </source>
</reference>
<name>A0A6G1KXZ5_9PEZI</name>
<keyword evidence="8 16" id="KW-1133">Transmembrane helix</keyword>
<dbReference type="InterPro" id="IPR036390">
    <property type="entry name" value="WH_DNA-bd_sf"/>
</dbReference>
<dbReference type="InterPro" id="IPR007271">
    <property type="entry name" value="Nuc_sug_transpt"/>
</dbReference>
<evidence type="ECO:0000256" key="15">
    <source>
        <dbReference type="SAM" id="MobiDB-lite"/>
    </source>
</evidence>
<feature type="transmembrane region" description="Helical" evidence="16">
    <location>
        <begin position="159"/>
        <end position="176"/>
    </location>
</feature>
<dbReference type="GO" id="GO:0005524">
    <property type="term" value="F:ATP binding"/>
    <property type="evidence" value="ECO:0007669"/>
    <property type="project" value="UniProtKB-KW"/>
</dbReference>
<dbReference type="Gene3D" id="1.10.10.10">
    <property type="entry name" value="Winged helix-like DNA-binding domain superfamily/Winged helix DNA-binding domain"/>
    <property type="match status" value="1"/>
</dbReference>
<feature type="transmembrane region" description="Helical" evidence="16">
    <location>
        <begin position="344"/>
        <end position="361"/>
    </location>
</feature>
<evidence type="ECO:0000256" key="14">
    <source>
        <dbReference type="ARBA" id="ARBA00048988"/>
    </source>
</evidence>
<feature type="transmembrane region" description="Helical" evidence="16">
    <location>
        <begin position="20"/>
        <end position="39"/>
    </location>
</feature>
<comment type="subcellular location">
    <subcellularLocation>
        <location evidence="1">Membrane</location>
        <topology evidence="1">Multi-pass membrane protein</topology>
    </subcellularLocation>
</comment>
<dbReference type="InterPro" id="IPR014001">
    <property type="entry name" value="Helicase_ATP-bd"/>
</dbReference>
<protein>
    <recommendedName>
        <fullName evidence="13">DNA 3'-5' helicase</fullName>
        <ecNumber evidence="13">5.6.2.4</ecNumber>
    </recommendedName>
</protein>
<dbReference type="InterPro" id="IPR036388">
    <property type="entry name" value="WH-like_DNA-bd_sf"/>
</dbReference>
<keyword evidence="7" id="KW-0067">ATP-binding</keyword>
<dbReference type="Gene3D" id="1.10.150.20">
    <property type="entry name" value="5' to 3' exonuclease, C-terminal subdomain"/>
    <property type="match status" value="1"/>
</dbReference>
<dbReference type="GO" id="GO:0000139">
    <property type="term" value="C:Golgi membrane"/>
    <property type="evidence" value="ECO:0007669"/>
    <property type="project" value="InterPro"/>
</dbReference>
<comment type="similarity">
    <text evidence="2">Belongs to the helicase family. SKI2 subfamily.</text>
</comment>
<dbReference type="Pfam" id="PF00271">
    <property type="entry name" value="Helicase_C"/>
    <property type="match status" value="1"/>
</dbReference>
<dbReference type="SUPFAM" id="SSF52540">
    <property type="entry name" value="P-loop containing nucleoside triphosphate hydrolases"/>
    <property type="match status" value="1"/>
</dbReference>
<feature type="region of interest" description="Disordered" evidence="15">
    <location>
        <begin position="1414"/>
        <end position="1455"/>
    </location>
</feature>
<evidence type="ECO:0000256" key="16">
    <source>
        <dbReference type="SAM" id="Phobius"/>
    </source>
</evidence>
<dbReference type="FunFam" id="1.10.3380.10:FF:000012">
    <property type="entry name" value="DEAD/DEAH box DNA helicase"/>
    <property type="match status" value="1"/>
</dbReference>
<feature type="region of interest" description="Disordered" evidence="15">
    <location>
        <begin position="1533"/>
        <end position="1596"/>
    </location>
</feature>
<feature type="transmembrane region" description="Helical" evidence="16">
    <location>
        <begin position="237"/>
        <end position="260"/>
    </location>
</feature>
<dbReference type="NCBIfam" id="TIGR00803">
    <property type="entry name" value="nst"/>
    <property type="match status" value="2"/>
</dbReference>
<organism evidence="19 20">
    <name type="scientific">Teratosphaeria nubilosa</name>
    <dbReference type="NCBI Taxonomy" id="161662"/>
    <lineage>
        <taxon>Eukaryota</taxon>
        <taxon>Fungi</taxon>
        <taxon>Dikarya</taxon>
        <taxon>Ascomycota</taxon>
        <taxon>Pezizomycotina</taxon>
        <taxon>Dothideomycetes</taxon>
        <taxon>Dothideomycetidae</taxon>
        <taxon>Mycosphaerellales</taxon>
        <taxon>Teratosphaeriaceae</taxon>
        <taxon>Teratosphaeria</taxon>
    </lineage>
</organism>
<dbReference type="OrthoDB" id="5575at2759"/>